<keyword evidence="2" id="KW-0472">Membrane</keyword>
<comment type="caution">
    <text evidence="3">The sequence shown here is derived from an EMBL/GenBank/DDBJ whole genome shotgun (WGS) entry which is preliminary data.</text>
</comment>
<evidence type="ECO:0000256" key="1">
    <source>
        <dbReference type="SAM" id="MobiDB-lite"/>
    </source>
</evidence>
<protein>
    <submittedName>
        <fullName evidence="3">Uncharacterized protein</fullName>
    </submittedName>
</protein>
<gene>
    <name evidence="3" type="ORF">B0H15DRAFT_1026774</name>
</gene>
<keyword evidence="2" id="KW-0812">Transmembrane</keyword>
<accession>A0AAD6TQF6</accession>
<dbReference type="Proteomes" id="UP001222325">
    <property type="component" value="Unassembled WGS sequence"/>
</dbReference>
<feature type="compositionally biased region" description="Basic residues" evidence="1">
    <location>
        <begin position="43"/>
        <end position="52"/>
    </location>
</feature>
<dbReference type="EMBL" id="JARJCN010000086">
    <property type="protein sequence ID" value="KAJ7076027.1"/>
    <property type="molecule type" value="Genomic_DNA"/>
</dbReference>
<name>A0AAD6TQF6_9AGAR</name>
<dbReference type="AlphaFoldDB" id="A0AAD6TQF6"/>
<feature type="compositionally biased region" description="Polar residues" evidence="1">
    <location>
        <begin position="86"/>
        <end position="96"/>
    </location>
</feature>
<keyword evidence="4" id="KW-1185">Reference proteome</keyword>
<evidence type="ECO:0000256" key="2">
    <source>
        <dbReference type="SAM" id="Phobius"/>
    </source>
</evidence>
<reference evidence="3" key="1">
    <citation type="submission" date="2023-03" db="EMBL/GenBank/DDBJ databases">
        <title>Massive genome expansion in bonnet fungi (Mycena s.s.) driven by repeated elements and novel gene families across ecological guilds.</title>
        <authorList>
            <consortium name="Lawrence Berkeley National Laboratory"/>
            <person name="Harder C.B."/>
            <person name="Miyauchi S."/>
            <person name="Viragh M."/>
            <person name="Kuo A."/>
            <person name="Thoen E."/>
            <person name="Andreopoulos B."/>
            <person name="Lu D."/>
            <person name="Skrede I."/>
            <person name="Drula E."/>
            <person name="Henrissat B."/>
            <person name="Morin E."/>
            <person name="Kohler A."/>
            <person name="Barry K."/>
            <person name="LaButti K."/>
            <person name="Morin E."/>
            <person name="Salamov A."/>
            <person name="Lipzen A."/>
            <person name="Mereny Z."/>
            <person name="Hegedus B."/>
            <person name="Baldrian P."/>
            <person name="Stursova M."/>
            <person name="Weitz H."/>
            <person name="Taylor A."/>
            <person name="Grigoriev I.V."/>
            <person name="Nagy L.G."/>
            <person name="Martin F."/>
            <person name="Kauserud H."/>
        </authorList>
    </citation>
    <scope>NUCLEOTIDE SEQUENCE</scope>
    <source>
        <strain evidence="3">CBHHK173m</strain>
    </source>
</reference>
<proteinExistence type="predicted"/>
<keyword evidence="2" id="KW-1133">Transmembrane helix</keyword>
<feature type="compositionally biased region" description="Low complexity" evidence="1">
    <location>
        <begin position="53"/>
        <end position="68"/>
    </location>
</feature>
<sequence length="160" mass="16688">MRGVVDERIGMAAQVLAPATYPQNGGLATPPSPRSLSADSGHGRRRRKRSASRGRSGSPRSPVSSVSADAITELARNGHGQALATPESSVHTTSSLGPEEKSLSRMNPSAGATHAPASEHAPVSAQMYMQTAIGVLVLSAVIAAVIWRVKPERLYDDLGI</sequence>
<feature type="region of interest" description="Disordered" evidence="1">
    <location>
        <begin position="17"/>
        <end position="118"/>
    </location>
</feature>
<organism evidence="3 4">
    <name type="scientific">Mycena belliarum</name>
    <dbReference type="NCBI Taxonomy" id="1033014"/>
    <lineage>
        <taxon>Eukaryota</taxon>
        <taxon>Fungi</taxon>
        <taxon>Dikarya</taxon>
        <taxon>Basidiomycota</taxon>
        <taxon>Agaricomycotina</taxon>
        <taxon>Agaricomycetes</taxon>
        <taxon>Agaricomycetidae</taxon>
        <taxon>Agaricales</taxon>
        <taxon>Marasmiineae</taxon>
        <taxon>Mycenaceae</taxon>
        <taxon>Mycena</taxon>
    </lineage>
</organism>
<feature type="transmembrane region" description="Helical" evidence="2">
    <location>
        <begin position="127"/>
        <end position="147"/>
    </location>
</feature>
<evidence type="ECO:0000313" key="4">
    <source>
        <dbReference type="Proteomes" id="UP001222325"/>
    </source>
</evidence>
<evidence type="ECO:0000313" key="3">
    <source>
        <dbReference type="EMBL" id="KAJ7076027.1"/>
    </source>
</evidence>